<name>A0A2H0KEY4_9BACT</name>
<evidence type="ECO:0000313" key="2">
    <source>
        <dbReference type="Proteomes" id="UP000229342"/>
    </source>
</evidence>
<protein>
    <submittedName>
        <fullName evidence="1">Uncharacterized protein</fullName>
    </submittedName>
</protein>
<dbReference type="AlphaFoldDB" id="A0A2H0KEY4"/>
<organism evidence="1 2">
    <name type="scientific">Candidatus Taylorbacteria bacterium CG11_big_fil_rev_8_21_14_0_20_46_11</name>
    <dbReference type="NCBI Taxonomy" id="1975025"/>
    <lineage>
        <taxon>Bacteria</taxon>
        <taxon>Candidatus Tayloriibacteriota</taxon>
    </lineage>
</organism>
<feature type="non-terminal residue" evidence="1">
    <location>
        <position position="64"/>
    </location>
</feature>
<dbReference type="EMBL" id="PCVG01000008">
    <property type="protein sequence ID" value="PIQ69153.1"/>
    <property type="molecule type" value="Genomic_DNA"/>
</dbReference>
<reference evidence="1 2" key="1">
    <citation type="submission" date="2017-09" db="EMBL/GenBank/DDBJ databases">
        <title>Depth-based differentiation of microbial function through sediment-hosted aquifers and enrichment of novel symbionts in the deep terrestrial subsurface.</title>
        <authorList>
            <person name="Probst A.J."/>
            <person name="Ladd B."/>
            <person name="Jarett J.K."/>
            <person name="Geller-Mcgrath D.E."/>
            <person name="Sieber C.M."/>
            <person name="Emerson J.B."/>
            <person name="Anantharaman K."/>
            <person name="Thomas B.C."/>
            <person name="Malmstrom R."/>
            <person name="Stieglmeier M."/>
            <person name="Klingl A."/>
            <person name="Woyke T."/>
            <person name="Ryan C.M."/>
            <person name="Banfield J.F."/>
        </authorList>
    </citation>
    <scope>NUCLEOTIDE SEQUENCE [LARGE SCALE GENOMIC DNA]</scope>
    <source>
        <strain evidence="1">CG11_big_fil_rev_8_21_14_0_20_46_11</strain>
    </source>
</reference>
<accession>A0A2H0KEY4</accession>
<sequence>MYEEEVIFGPFTLKQTITLALGAGLGYLTYIKVSAPMSYVIIGLTHFAFFCHSSESWNPVYSRF</sequence>
<gene>
    <name evidence="1" type="ORF">COV91_00335</name>
</gene>
<proteinExistence type="predicted"/>
<evidence type="ECO:0000313" key="1">
    <source>
        <dbReference type="EMBL" id="PIQ69153.1"/>
    </source>
</evidence>
<comment type="caution">
    <text evidence="1">The sequence shown here is derived from an EMBL/GenBank/DDBJ whole genome shotgun (WGS) entry which is preliminary data.</text>
</comment>
<dbReference type="Proteomes" id="UP000229342">
    <property type="component" value="Unassembled WGS sequence"/>
</dbReference>